<evidence type="ECO:0000313" key="3">
    <source>
        <dbReference type="Proteomes" id="UP000245698"/>
    </source>
</evidence>
<reference evidence="3" key="1">
    <citation type="submission" date="2016-12" db="EMBL/GenBank/DDBJ databases">
        <authorList>
            <person name="Brunel B."/>
        </authorList>
    </citation>
    <scope>NUCLEOTIDE SEQUENCE [LARGE SCALE GENOMIC DNA]</scope>
</reference>
<evidence type="ECO:0000256" key="1">
    <source>
        <dbReference type="SAM" id="MobiDB-lite"/>
    </source>
</evidence>
<keyword evidence="3" id="KW-1185">Reference proteome</keyword>
<sequence length="67" mass="7389">MVSDSGFERSFSKRENSPQLAGAPKDTLRGTLSFPTRFPAAEVSTLPERIPGHNRLCDIPFTDSRPV</sequence>
<dbReference type="EMBL" id="FUIG01000070">
    <property type="protein sequence ID" value="SJM35097.1"/>
    <property type="molecule type" value="Genomic_DNA"/>
</dbReference>
<dbReference type="Proteomes" id="UP000245698">
    <property type="component" value="Unassembled WGS sequence"/>
</dbReference>
<evidence type="ECO:0000313" key="2">
    <source>
        <dbReference type="EMBL" id="SJM35097.1"/>
    </source>
</evidence>
<organism evidence="2 3">
    <name type="scientific">Mesorhizobium delmotii</name>
    <dbReference type="NCBI Taxonomy" id="1631247"/>
    <lineage>
        <taxon>Bacteria</taxon>
        <taxon>Pseudomonadati</taxon>
        <taxon>Pseudomonadota</taxon>
        <taxon>Alphaproteobacteria</taxon>
        <taxon>Hyphomicrobiales</taxon>
        <taxon>Phyllobacteriaceae</taxon>
        <taxon>Mesorhizobium</taxon>
    </lineage>
</organism>
<proteinExistence type="predicted"/>
<dbReference type="AlphaFoldDB" id="A0A2P9AVF8"/>
<protein>
    <submittedName>
        <fullName evidence="2">Uncharacterized protein</fullName>
    </submittedName>
</protein>
<name>A0A2P9AVF8_9HYPH</name>
<feature type="compositionally biased region" description="Basic and acidic residues" evidence="1">
    <location>
        <begin position="1"/>
        <end position="16"/>
    </location>
</feature>
<feature type="region of interest" description="Disordered" evidence="1">
    <location>
        <begin position="1"/>
        <end position="32"/>
    </location>
</feature>
<gene>
    <name evidence="2" type="ORF">BQ8482_60108</name>
</gene>
<accession>A0A2P9AVF8</accession>